<evidence type="ECO:0000313" key="3">
    <source>
        <dbReference type="EMBL" id="MFC0386961.1"/>
    </source>
</evidence>
<dbReference type="RefSeq" id="WP_377052190.1">
    <property type="nucleotide sequence ID" value="NZ_JBHLVZ010000043.1"/>
</dbReference>
<evidence type="ECO:0000256" key="1">
    <source>
        <dbReference type="ARBA" id="ARBA00022505"/>
    </source>
</evidence>
<evidence type="ECO:0000259" key="2">
    <source>
        <dbReference type="Pfam" id="PF20256"/>
    </source>
</evidence>
<keyword evidence="4" id="KW-1185">Reference proteome</keyword>
<name>A0ABV6ITM3_9PROT</name>
<dbReference type="PANTHER" id="PTHR11908:SF132">
    <property type="entry name" value="ALDEHYDE OXIDASE 1-RELATED"/>
    <property type="match status" value="1"/>
</dbReference>
<dbReference type="InterPro" id="IPR046867">
    <property type="entry name" value="AldOxase/xan_DH_MoCoBD2"/>
</dbReference>
<reference evidence="3 4" key="1">
    <citation type="submission" date="2024-09" db="EMBL/GenBank/DDBJ databases">
        <authorList>
            <person name="Sun Q."/>
            <person name="Mori K."/>
        </authorList>
    </citation>
    <scope>NUCLEOTIDE SEQUENCE [LARGE SCALE GENOMIC DNA]</scope>
    <source>
        <strain evidence="3 4">CCM 7468</strain>
    </source>
</reference>
<organism evidence="3 4">
    <name type="scientific">Muricoccus vinaceus</name>
    <dbReference type="NCBI Taxonomy" id="424704"/>
    <lineage>
        <taxon>Bacteria</taxon>
        <taxon>Pseudomonadati</taxon>
        <taxon>Pseudomonadota</taxon>
        <taxon>Alphaproteobacteria</taxon>
        <taxon>Acetobacterales</taxon>
        <taxon>Roseomonadaceae</taxon>
        <taxon>Muricoccus</taxon>
    </lineage>
</organism>
<comment type="caution">
    <text evidence="3">The sequence shown here is derived from an EMBL/GenBank/DDBJ whole genome shotgun (WGS) entry which is preliminary data.</text>
</comment>
<protein>
    <submittedName>
        <fullName evidence="3">Xanthine dehydrogenase family protein molybdopterin-binding subunit</fullName>
    </submittedName>
</protein>
<proteinExistence type="predicted"/>
<dbReference type="InterPro" id="IPR016208">
    <property type="entry name" value="Ald_Oxase/xanthine_DH-like"/>
</dbReference>
<gene>
    <name evidence="3" type="ORF">ACFFIC_15595</name>
</gene>
<dbReference type="Gene3D" id="3.30.365.10">
    <property type="entry name" value="Aldehyde oxidase/xanthine dehydrogenase, molybdopterin binding domain"/>
    <property type="match status" value="2"/>
</dbReference>
<keyword evidence="1" id="KW-0500">Molybdenum</keyword>
<dbReference type="SUPFAM" id="SSF56003">
    <property type="entry name" value="Molybdenum cofactor-binding domain"/>
    <property type="match status" value="1"/>
</dbReference>
<sequence>MACFLENAGVMPEEPARIAFAADGTVSVSINSVSGGQGHETVFGDLAAERLGVPRAVVRVTRGDSDRDVPGFGAVASRSAMTVGGAIANTADEVLRKARPAAALLLQAREEELVLAGGRFSAGGAGGVGLMEVVARAAGLGTPLDATGKVTAPATFPNGCHVAEVEIDPEAGTARVVADLAVDDCGRVLNAMVVEGQIMGGVAQGLGQVLTERVAMDADGQPVSGSFMDHALPRAEDVPEIRGLPATTNPLGVKGTGEAGTTAAPPAILGAIAEALPPGAASRLVLPATPERIWQALRTAA</sequence>
<dbReference type="Pfam" id="PF20256">
    <property type="entry name" value="MoCoBD_2"/>
    <property type="match status" value="1"/>
</dbReference>
<evidence type="ECO:0000313" key="4">
    <source>
        <dbReference type="Proteomes" id="UP001589789"/>
    </source>
</evidence>
<feature type="domain" description="Aldehyde oxidase/xanthine dehydrogenase second molybdopterin binding" evidence="2">
    <location>
        <begin position="2"/>
        <end position="239"/>
    </location>
</feature>
<dbReference type="Proteomes" id="UP001589789">
    <property type="component" value="Unassembled WGS sequence"/>
</dbReference>
<accession>A0ABV6ITM3</accession>
<dbReference type="EMBL" id="JBHLVZ010000043">
    <property type="protein sequence ID" value="MFC0386961.1"/>
    <property type="molecule type" value="Genomic_DNA"/>
</dbReference>
<dbReference type="InterPro" id="IPR037165">
    <property type="entry name" value="AldOxase/xan_DH_Mopterin-bd_sf"/>
</dbReference>
<dbReference type="PANTHER" id="PTHR11908">
    <property type="entry name" value="XANTHINE DEHYDROGENASE"/>
    <property type="match status" value="1"/>
</dbReference>